<dbReference type="InterPro" id="IPR006555">
    <property type="entry name" value="ATP-dep_Helicase_C"/>
</dbReference>
<comment type="caution">
    <text evidence="15">The sequence shown here is derived from an EMBL/GenBank/DDBJ whole genome shotgun (WGS) entry which is preliminary data.</text>
</comment>
<dbReference type="Pfam" id="PF00929">
    <property type="entry name" value="RNase_T"/>
    <property type="match status" value="1"/>
</dbReference>
<dbReference type="PROSITE" id="PS51194">
    <property type="entry name" value="HELICASE_CTER"/>
    <property type="match status" value="1"/>
</dbReference>
<proteinExistence type="inferred from homology"/>
<name>A0A0R1X668_9LACO</name>
<evidence type="ECO:0000256" key="3">
    <source>
        <dbReference type="ARBA" id="ARBA00022705"/>
    </source>
</evidence>
<dbReference type="SMART" id="SM00479">
    <property type="entry name" value="EXOIII"/>
    <property type="match status" value="1"/>
</dbReference>
<dbReference type="PATRIC" id="fig|1423782.4.peg.674"/>
<sequence>MIILVIMEKSGDSLNKKIQKKSRKRDKMAPIYSVVDLETTGTSINHGDRIIQIGCVLVQDGEIINHFETKVNPRTRIPRSVVQLTGIHDQDVRSAPLFDDVAATVYSLLSNTVFVAHNVNFDFPFLNAELERAGYPSLPIKAIDTVTLSQILLPTAKSYRLRDLTSSLRIEHDHPHSAVSDAEATAHLLVDLLKRVHDLPTITLHHLVQLKLALPQQTAAVFSDELAHRGDCPQPLSEDLYVSHGIVLHKQRPLSVEKQSAKVRYPKTKRAKQKLYGDRLEFRPIQAKMMNSIYNNYTHDEPKNMVVEAGTGSGKTLGYLLPLVYAAYPDKRIVVSTATNLLQEQIATQAVQQLNNVLPFTVNSVVVKGNQHYLDLGKFVHSLSIIEDSKLVQMLKAKILVWLTTTTSGDLDELNLTTARSPYFTEIRHRGVRTLNPHNEFYQDDFLVRRDKRLDQADIVITNHAYLVAHAQELGDGTRRPYLVIDEAQHLSSSILRQSRRQFNFPQIRAAVHVLSGLVNNGSDRNLTSIFATHALGGYNVDLLREDLTHVEAAINDFQQALFRQFKNQVTGNVEDELIEQPLDNQQLQELLDVSGPTMMELEQALGSVQLHFLALQHIFTQQADRWLLSDRYLMNQFQSQLAKLVDADTALNQFNETLREHGDEAAFWLTIRQSTERSSMRLSGGLLAANHFLTESVYPYFAQPLFIGATLFTSARSQYLYHQLDLQRQGTLTKRFSSPFDYQHHSKVLIAKDAPLPGNQNNADYINYLASTIYKLTKQSNCQTMILFNSLIMIEQVYSQLRETDLFDQRDILAQGITGNRDKILKQFSTGQNAVLLGATSFWEGIDLPQAALELLIITRLPFDAPDEIMNRAHNNLLRRQGKNPFYQSELPQATMRLRQGIGRLIRTEKDTGVAVILDPRLVARRYGETIMRSIKRDYPVDVLPTDQLVKTTNNFLKKGH</sequence>
<keyword evidence="7 10" id="KW-0269">Exonuclease</keyword>
<dbReference type="SMART" id="SM00491">
    <property type="entry name" value="HELICc2"/>
    <property type="match status" value="1"/>
</dbReference>
<dbReference type="InterPro" id="IPR036397">
    <property type="entry name" value="RNaseH_sf"/>
</dbReference>
<keyword evidence="15" id="KW-0347">Helicase</keyword>
<keyword evidence="9" id="KW-0239">DNA-directed DNA polymerase</keyword>
<dbReference type="InterPro" id="IPR001650">
    <property type="entry name" value="Helicase_C-like"/>
</dbReference>
<keyword evidence="3" id="KW-0235">DNA replication</keyword>
<dbReference type="NCBIfam" id="TIGR01407">
    <property type="entry name" value="dinG_rel"/>
    <property type="match status" value="1"/>
</dbReference>
<dbReference type="PROSITE" id="PS51193">
    <property type="entry name" value="HELICASE_ATP_BIND_2"/>
    <property type="match status" value="1"/>
</dbReference>
<dbReference type="GO" id="GO:0016818">
    <property type="term" value="F:hydrolase activity, acting on acid anhydrides, in phosphorus-containing anhydrides"/>
    <property type="evidence" value="ECO:0007669"/>
    <property type="project" value="InterPro"/>
</dbReference>
<evidence type="ECO:0000313" key="15">
    <source>
        <dbReference type="EMBL" id="KRM25818.1"/>
    </source>
</evidence>
<feature type="binding site" evidence="10">
    <location>
        <begin position="309"/>
        <end position="316"/>
    </location>
    <ligand>
        <name>ATP</name>
        <dbReference type="ChEBI" id="CHEBI:30616"/>
    </ligand>
</feature>
<evidence type="ECO:0000256" key="7">
    <source>
        <dbReference type="ARBA" id="ARBA00022839"/>
    </source>
</evidence>
<keyword evidence="2" id="KW-0548">Nucleotidyltransferase</keyword>
<dbReference type="InterPro" id="IPR014001">
    <property type="entry name" value="Helicase_ATP-bd"/>
</dbReference>
<dbReference type="PANTHER" id="PTHR30231:SF41">
    <property type="entry name" value="DNA POLYMERASE III SUBUNIT EPSILON"/>
    <property type="match status" value="1"/>
</dbReference>
<gene>
    <name evidence="10 11" type="primary">dinG</name>
    <name evidence="15" type="ORF">FD32_GL000650</name>
</gene>
<dbReference type="SUPFAM" id="SSF52540">
    <property type="entry name" value="P-loop containing nucleoside triphosphate hydrolases"/>
    <property type="match status" value="2"/>
</dbReference>
<dbReference type="Pfam" id="PF13307">
    <property type="entry name" value="Helicase_C_2"/>
    <property type="match status" value="1"/>
</dbReference>
<dbReference type="InterPro" id="IPR011545">
    <property type="entry name" value="DEAD/DEAH_box_helicase_dom"/>
</dbReference>
<evidence type="ECO:0000259" key="12">
    <source>
        <dbReference type="PROSITE" id="PS51192"/>
    </source>
</evidence>
<keyword evidence="8 10" id="KW-0067">ATP-binding</keyword>
<dbReference type="CDD" id="cd06127">
    <property type="entry name" value="DEDDh"/>
    <property type="match status" value="1"/>
</dbReference>
<comment type="function">
    <text evidence="10 11">3'-5' exonuclease.</text>
</comment>
<evidence type="ECO:0000259" key="13">
    <source>
        <dbReference type="PROSITE" id="PS51193"/>
    </source>
</evidence>
<dbReference type="GO" id="GO:0045004">
    <property type="term" value="P:DNA replication proofreading"/>
    <property type="evidence" value="ECO:0007669"/>
    <property type="project" value="TreeGrafter"/>
</dbReference>
<feature type="short sequence motif" description="DEAH box" evidence="10">
    <location>
        <begin position="486"/>
        <end position="489"/>
    </location>
</feature>
<evidence type="ECO:0000256" key="8">
    <source>
        <dbReference type="ARBA" id="ARBA00022840"/>
    </source>
</evidence>
<evidence type="ECO:0000313" key="16">
    <source>
        <dbReference type="Proteomes" id="UP000051412"/>
    </source>
</evidence>
<dbReference type="GO" id="GO:0003677">
    <property type="term" value="F:DNA binding"/>
    <property type="evidence" value="ECO:0007669"/>
    <property type="project" value="InterPro"/>
</dbReference>
<keyword evidence="4 10" id="KW-0540">Nuclease</keyword>
<dbReference type="InterPro" id="IPR013520">
    <property type="entry name" value="Ribonucl_H"/>
</dbReference>
<feature type="domain" description="Helicase ATP-binding" evidence="12">
    <location>
        <begin position="296"/>
        <end position="496"/>
    </location>
</feature>
<comment type="similarity">
    <text evidence="10 11">Belongs to the helicase family. DinG subfamily. Type 2 sub-subfamily.</text>
</comment>
<dbReference type="EC" id="3.1.-.-" evidence="10 11"/>
<reference evidence="15 16" key="1">
    <citation type="journal article" date="2015" name="Genome Announc.">
        <title>Expanding the biotechnology potential of lactobacilli through comparative genomics of 213 strains and associated genera.</title>
        <authorList>
            <person name="Sun Z."/>
            <person name="Harris H.M."/>
            <person name="McCann A."/>
            <person name="Guo C."/>
            <person name="Argimon S."/>
            <person name="Zhang W."/>
            <person name="Yang X."/>
            <person name="Jeffery I.B."/>
            <person name="Cooney J.C."/>
            <person name="Kagawa T.F."/>
            <person name="Liu W."/>
            <person name="Song Y."/>
            <person name="Salvetti E."/>
            <person name="Wrobel A."/>
            <person name="Rasinkangas P."/>
            <person name="Parkhill J."/>
            <person name="Rea M.C."/>
            <person name="O'Sullivan O."/>
            <person name="Ritari J."/>
            <person name="Douillard F.P."/>
            <person name="Paul Ross R."/>
            <person name="Yang R."/>
            <person name="Briner A.E."/>
            <person name="Felis G.E."/>
            <person name="de Vos W.M."/>
            <person name="Barrangou R."/>
            <person name="Klaenhammer T.R."/>
            <person name="Caufield P.W."/>
            <person name="Cui Y."/>
            <person name="Zhang H."/>
            <person name="O'Toole P.W."/>
        </authorList>
    </citation>
    <scope>NUCLEOTIDE SEQUENCE [LARGE SCALE GENOMIC DNA]</scope>
    <source>
        <strain evidence="15 16">DSM 6035</strain>
    </source>
</reference>
<feature type="domain" description="Helicase ATP-binding" evidence="13">
    <location>
        <begin position="272"/>
        <end position="555"/>
    </location>
</feature>
<dbReference type="GO" id="GO:0005829">
    <property type="term" value="C:cytosol"/>
    <property type="evidence" value="ECO:0007669"/>
    <property type="project" value="TreeGrafter"/>
</dbReference>
<evidence type="ECO:0000256" key="1">
    <source>
        <dbReference type="ARBA" id="ARBA00022679"/>
    </source>
</evidence>
<dbReference type="InterPro" id="IPR006310">
    <property type="entry name" value="DinG"/>
</dbReference>
<evidence type="ECO:0000256" key="2">
    <source>
        <dbReference type="ARBA" id="ARBA00022695"/>
    </source>
</evidence>
<organism evidence="15 16">
    <name type="scientific">Limosilactobacillus panis DSM 6035</name>
    <dbReference type="NCBI Taxonomy" id="1423782"/>
    <lineage>
        <taxon>Bacteria</taxon>
        <taxon>Bacillati</taxon>
        <taxon>Bacillota</taxon>
        <taxon>Bacilli</taxon>
        <taxon>Lactobacillales</taxon>
        <taxon>Lactobacillaceae</taxon>
        <taxon>Limosilactobacillus</taxon>
    </lineage>
</organism>
<accession>A0A0R1X668</accession>
<dbReference type="FunFam" id="3.30.420.10:FF:000045">
    <property type="entry name" value="3'-5' exonuclease DinG"/>
    <property type="match status" value="1"/>
</dbReference>
<dbReference type="SMART" id="SM00487">
    <property type="entry name" value="DEXDc"/>
    <property type="match status" value="1"/>
</dbReference>
<dbReference type="SUPFAM" id="SSF53098">
    <property type="entry name" value="Ribonuclease H-like"/>
    <property type="match status" value="1"/>
</dbReference>
<dbReference type="NCBIfam" id="TIGR00573">
    <property type="entry name" value="dnaq"/>
    <property type="match status" value="1"/>
</dbReference>
<keyword evidence="6 10" id="KW-0378">Hydrolase</keyword>
<dbReference type="Pfam" id="PF00270">
    <property type="entry name" value="DEAD"/>
    <property type="match status" value="1"/>
</dbReference>
<dbReference type="STRING" id="1423782.FD32_GL000650"/>
<dbReference type="GO" id="GO:0003887">
    <property type="term" value="F:DNA-directed DNA polymerase activity"/>
    <property type="evidence" value="ECO:0007669"/>
    <property type="project" value="UniProtKB-KW"/>
</dbReference>
<dbReference type="PANTHER" id="PTHR30231">
    <property type="entry name" value="DNA POLYMERASE III SUBUNIT EPSILON"/>
    <property type="match status" value="1"/>
</dbReference>
<dbReference type="Proteomes" id="UP000051412">
    <property type="component" value="Unassembled WGS sequence"/>
</dbReference>
<dbReference type="AlphaFoldDB" id="A0A0R1X668"/>
<evidence type="ECO:0000256" key="9">
    <source>
        <dbReference type="ARBA" id="ARBA00022932"/>
    </source>
</evidence>
<dbReference type="InterPro" id="IPR014013">
    <property type="entry name" value="Helic_SF1/SF2_ATP-bd_DinG/Rad3"/>
</dbReference>
<evidence type="ECO:0000256" key="6">
    <source>
        <dbReference type="ARBA" id="ARBA00022801"/>
    </source>
</evidence>
<evidence type="ECO:0000256" key="10">
    <source>
        <dbReference type="HAMAP-Rule" id="MF_02206"/>
    </source>
</evidence>
<evidence type="ECO:0000256" key="4">
    <source>
        <dbReference type="ARBA" id="ARBA00022722"/>
    </source>
</evidence>
<dbReference type="InterPro" id="IPR006054">
    <property type="entry name" value="DnaQ"/>
</dbReference>
<dbReference type="HAMAP" id="MF_02206">
    <property type="entry name" value="DinG_exonucl"/>
    <property type="match status" value="1"/>
</dbReference>
<dbReference type="GO" id="GO:0005524">
    <property type="term" value="F:ATP binding"/>
    <property type="evidence" value="ECO:0007669"/>
    <property type="project" value="UniProtKB-UniRule"/>
</dbReference>
<feature type="domain" description="Helicase C-terminal" evidence="14">
    <location>
        <begin position="769"/>
        <end position="958"/>
    </location>
</feature>
<dbReference type="InterPro" id="IPR027417">
    <property type="entry name" value="P-loop_NTPase"/>
</dbReference>
<protein>
    <recommendedName>
        <fullName evidence="10 11">3'-5' exonuclease DinG</fullName>
        <ecNumber evidence="10 11">3.1.-.-</ecNumber>
    </recommendedName>
</protein>
<keyword evidence="5 10" id="KW-0547">Nucleotide-binding</keyword>
<dbReference type="Gene3D" id="3.40.50.300">
    <property type="entry name" value="P-loop containing nucleotide triphosphate hydrolases"/>
    <property type="match status" value="2"/>
</dbReference>
<keyword evidence="1" id="KW-0808">Transferase</keyword>
<evidence type="ECO:0000256" key="11">
    <source>
        <dbReference type="RuleBase" id="RU364106"/>
    </source>
</evidence>
<dbReference type="GO" id="GO:0008408">
    <property type="term" value="F:3'-5' exonuclease activity"/>
    <property type="evidence" value="ECO:0007669"/>
    <property type="project" value="UniProtKB-UniRule"/>
</dbReference>
<evidence type="ECO:0000256" key="5">
    <source>
        <dbReference type="ARBA" id="ARBA00022741"/>
    </source>
</evidence>
<dbReference type="InterPro" id="IPR012337">
    <property type="entry name" value="RNaseH-like_sf"/>
</dbReference>
<dbReference type="EMBL" id="AZGM01000110">
    <property type="protein sequence ID" value="KRM25818.1"/>
    <property type="molecule type" value="Genomic_DNA"/>
</dbReference>
<keyword evidence="16" id="KW-1185">Reference proteome</keyword>
<dbReference type="Gene3D" id="3.30.420.10">
    <property type="entry name" value="Ribonuclease H-like superfamily/Ribonuclease H"/>
    <property type="match status" value="1"/>
</dbReference>
<dbReference type="GO" id="GO:0004386">
    <property type="term" value="F:helicase activity"/>
    <property type="evidence" value="ECO:0007669"/>
    <property type="project" value="UniProtKB-KW"/>
</dbReference>
<evidence type="ECO:0000259" key="14">
    <source>
        <dbReference type="PROSITE" id="PS51194"/>
    </source>
</evidence>
<dbReference type="PROSITE" id="PS51192">
    <property type="entry name" value="HELICASE_ATP_BIND_1"/>
    <property type="match status" value="1"/>
</dbReference>